<organism evidence="7 8">
    <name type="scientific">Cognatiyoonia sediminum</name>
    <dbReference type="NCBI Taxonomy" id="1508389"/>
    <lineage>
        <taxon>Bacteria</taxon>
        <taxon>Pseudomonadati</taxon>
        <taxon>Pseudomonadota</taxon>
        <taxon>Alphaproteobacteria</taxon>
        <taxon>Rhodobacterales</taxon>
        <taxon>Paracoccaceae</taxon>
        <taxon>Cognatiyoonia</taxon>
    </lineage>
</organism>
<comment type="subcellular location">
    <subcellularLocation>
        <location evidence="1">Membrane</location>
        <topology evidence="1">Single-pass membrane protein</topology>
    </subcellularLocation>
</comment>
<dbReference type="RefSeq" id="WP_072900265.1">
    <property type="nucleotide sequence ID" value="NZ_FQXB01000001.1"/>
</dbReference>
<evidence type="ECO:0000313" key="8">
    <source>
        <dbReference type="Proteomes" id="UP000184074"/>
    </source>
</evidence>
<protein>
    <submittedName>
        <fullName evidence="7">Autotransporter secretion inner membrane protein TamB</fullName>
    </submittedName>
</protein>
<name>A0A1M5NUB2_9RHOB</name>
<dbReference type="OrthoDB" id="7784409at2"/>
<keyword evidence="2" id="KW-0812">Transmembrane</keyword>
<evidence type="ECO:0000256" key="5">
    <source>
        <dbReference type="SAM" id="SignalP"/>
    </source>
</evidence>
<feature type="domain" description="Translocation and assembly module TamB C-terminal" evidence="6">
    <location>
        <begin position="1060"/>
        <end position="1412"/>
    </location>
</feature>
<evidence type="ECO:0000313" key="7">
    <source>
        <dbReference type="EMBL" id="SHG93151.1"/>
    </source>
</evidence>
<feature type="signal peptide" evidence="5">
    <location>
        <begin position="1"/>
        <end position="18"/>
    </location>
</feature>
<dbReference type="Proteomes" id="UP000184074">
    <property type="component" value="Unassembled WGS sequence"/>
</dbReference>
<evidence type="ECO:0000256" key="1">
    <source>
        <dbReference type="ARBA" id="ARBA00004167"/>
    </source>
</evidence>
<gene>
    <name evidence="7" type="ORF">SAMN05444003_1599</name>
</gene>
<keyword evidence="4" id="KW-0472">Membrane</keyword>
<feature type="chain" id="PRO_5009912701" evidence="5">
    <location>
        <begin position="19"/>
        <end position="1412"/>
    </location>
</feature>
<dbReference type="Pfam" id="PF04357">
    <property type="entry name" value="TamB"/>
    <property type="match status" value="1"/>
</dbReference>
<dbReference type="EMBL" id="FQXB01000001">
    <property type="protein sequence ID" value="SHG93151.1"/>
    <property type="molecule type" value="Genomic_DNA"/>
</dbReference>
<evidence type="ECO:0000259" key="6">
    <source>
        <dbReference type="Pfam" id="PF04357"/>
    </source>
</evidence>
<keyword evidence="8" id="KW-1185">Reference proteome</keyword>
<dbReference type="PANTHER" id="PTHR36985">
    <property type="entry name" value="TRANSLOCATION AND ASSEMBLY MODULE SUBUNIT TAMB"/>
    <property type="match status" value="1"/>
</dbReference>
<dbReference type="STRING" id="1508389.SAMN05444003_1599"/>
<reference evidence="7 8" key="1">
    <citation type="submission" date="2016-11" db="EMBL/GenBank/DDBJ databases">
        <authorList>
            <person name="Jaros S."/>
            <person name="Januszkiewicz K."/>
            <person name="Wedrychowicz H."/>
        </authorList>
    </citation>
    <scope>NUCLEOTIDE SEQUENCE [LARGE SCALE GENOMIC DNA]</scope>
    <source>
        <strain evidence="7 8">DSM 28715</strain>
    </source>
</reference>
<dbReference type="PANTHER" id="PTHR36985:SF1">
    <property type="entry name" value="TRANSLOCATION AND ASSEMBLY MODULE SUBUNIT TAMB"/>
    <property type="match status" value="1"/>
</dbReference>
<keyword evidence="3" id="KW-1133">Transmembrane helix</keyword>
<dbReference type="GO" id="GO:0009306">
    <property type="term" value="P:protein secretion"/>
    <property type="evidence" value="ECO:0007669"/>
    <property type="project" value="InterPro"/>
</dbReference>
<keyword evidence="5" id="KW-0732">Signal</keyword>
<dbReference type="InterPro" id="IPR007452">
    <property type="entry name" value="TamB_C"/>
</dbReference>
<evidence type="ECO:0000256" key="3">
    <source>
        <dbReference type="ARBA" id="ARBA00022989"/>
    </source>
</evidence>
<sequence length="1412" mass="147149">MRWFILSLLLFWPVALWAQSQEEEDKGFITNLLEESLSTENQTVTIDGFSGVITGNPGFDRLTIADEDGVWLIMENAKLKWRQTALVFGAIDINELSADLLIIERRPVGEPKTTTPTAEATPFSLPELPLSVKVDGFVIERVELGETILGEAIDFTVNGSADLNNGEGSVDLTATRLDDVEGQFLVAGSYSNETQFLDVNVDLQEAPSGIVSHMLRLPGDPSVELKIEGNGPITDFTASLSLATNGVERLSGTFTLKSENGTQSIILALNGDITPLLPPEYAEFFGPDVSLVASVQLSDDGAIVVDQLEMTADHLQLEGSAEIASTGWPRRLDLTGTMATPDGSPVLLPIPGEKVYVQEMQFEVAFDASVSDEFTVSFDLTDLSRGDLSIETIALDGSGIIRELERQFDANFTYLADGIAVGSEDLGDALGERINGVLEIANGPDGELVVDSFTLEGPGIAAEANGVIRTSGGPEIESQVSLLASDLGRFAGLIGLPLDGSGALEILSTVRPLDGIFDVQLLGATQDLAIGQDRIDPLLAGRGNVAADFGRDTTGTRVDNLFVETPAVKISGRAILTSIESDVALTAEITDLGLVEPSISGAAKVAVNASQNEAGDFVFDAAGEIPDATLSGSGTYSLNDTGNTLQGQIEAAVSDLSTYARIAQRDIGGAIELSAQGVLLDDGQRIDAEMTATTTDLQIGDERIDPLLQGPGRLIADLARVGTNRYLLKELSFETDALTLDAKGAASLPSDIEGVLSANLLQPELVIPGVTGPISAEITARKVENETAITAVIEGEGIDVNADVELVRNEGILSLDGMASAMIASLEPFQGIAGLPLTGSISADVSGSVQSDLQVIDLDVSASGSDLGIGNPTVDQLIAGESSLSGSVERDAGTFLLEDFVVETAEVQINADIETDGSAGTADFSAQLRDIGLFTDVVSGPLTATGNAQRSAGVWDIDVDAQGPGGINAQVDGQIYDGFDLDLIVTGGGPLDLMNDAIAPRRISGFADVNLAIVGPPAVTSVSGTISTSGTRLTLPTFEEALENITGLVQLSNGNAAVDMTAAVVTGGGIEISGPVSLQAPFNGDISVDINNVVLRDPTLFETSVDGGIRVQGPLAGGATISGALELGETEVRVPSSSVGRLGELPEVIHIGESAAVDQTIARAGLTAPQSTKVNTANSGPAYRLDISVNAPSRIFIRGRGLDAELGGGLTLAGTTNIVAPIGQFDLIRGRLSILTQRFDLTEGSATIQGDFIPYIRLVAETEAPTGTNIRIIIEGPLSEPEIGLESDPDLPPDEALAQLIFGRNLDEITPFQAVRLASAVSTLAGNGGGALNSFREDLGLDDFDIILDGDGNAAVRAGAYLGENLYTDVTVSSDGSTEINLNLDISPSVTAKGTVDSDGESSIGIFFERDY</sequence>
<accession>A0A1M5NUB2</accession>
<dbReference type="GO" id="GO:0097347">
    <property type="term" value="C:TAM protein secretion complex"/>
    <property type="evidence" value="ECO:0007669"/>
    <property type="project" value="TreeGrafter"/>
</dbReference>
<dbReference type="GO" id="GO:0005886">
    <property type="term" value="C:plasma membrane"/>
    <property type="evidence" value="ECO:0007669"/>
    <property type="project" value="InterPro"/>
</dbReference>
<evidence type="ECO:0000256" key="2">
    <source>
        <dbReference type="ARBA" id="ARBA00022692"/>
    </source>
</evidence>
<evidence type="ECO:0000256" key="4">
    <source>
        <dbReference type="ARBA" id="ARBA00023136"/>
    </source>
</evidence>
<proteinExistence type="predicted"/>